<dbReference type="Proteomes" id="UP000466694">
    <property type="component" value="Unassembled WGS sequence"/>
</dbReference>
<accession>A0A844A673</accession>
<evidence type="ECO:0000313" key="1">
    <source>
        <dbReference type="EMBL" id="MQX08017.1"/>
    </source>
</evidence>
<evidence type="ECO:0000313" key="2">
    <source>
        <dbReference type="Proteomes" id="UP000466694"/>
    </source>
</evidence>
<protein>
    <submittedName>
        <fullName evidence="1">Uncharacterized protein</fullName>
    </submittedName>
</protein>
<sequence length="67" mass="7728">MAHEIWIEQIGGGTKTLIKLPESFSSDPYVLADEMRRICQQAYEMGRMDEIEAVQELIRSRKKAMTP</sequence>
<comment type="caution">
    <text evidence="1">The sequence shown here is derived from an EMBL/GenBank/DDBJ whole genome shotgun (WGS) entry which is preliminary data.</text>
</comment>
<organism evidence="1 2">
    <name type="scientific">Rhizobium fredii</name>
    <name type="common">Sinorhizobium fredii</name>
    <dbReference type="NCBI Taxonomy" id="380"/>
    <lineage>
        <taxon>Bacteria</taxon>
        <taxon>Pseudomonadati</taxon>
        <taxon>Pseudomonadota</taxon>
        <taxon>Alphaproteobacteria</taxon>
        <taxon>Hyphomicrobiales</taxon>
        <taxon>Rhizobiaceae</taxon>
        <taxon>Sinorhizobium/Ensifer group</taxon>
        <taxon>Sinorhizobium</taxon>
    </lineage>
</organism>
<dbReference type="RefSeq" id="WP_014857885.1">
    <property type="nucleotide sequence ID" value="NZ_BJNI01000026.1"/>
</dbReference>
<proteinExistence type="predicted"/>
<reference evidence="1 2" key="1">
    <citation type="journal article" date="2013" name="Genome Biol.">
        <title>Comparative genomics of the core and accessory genomes of 48 Sinorhizobium strains comprising five genospecies.</title>
        <authorList>
            <person name="Sugawara M."/>
            <person name="Epstein B."/>
            <person name="Badgley B.D."/>
            <person name="Unno T."/>
            <person name="Xu L."/>
            <person name="Reese J."/>
            <person name="Gyaneshwar P."/>
            <person name="Denny R."/>
            <person name="Mudge J."/>
            <person name="Bharti A.K."/>
            <person name="Farmer A.D."/>
            <person name="May G.D."/>
            <person name="Woodward J.E."/>
            <person name="Medigue C."/>
            <person name="Vallenet D."/>
            <person name="Lajus A."/>
            <person name="Rouy Z."/>
            <person name="Martinez-Vaz B."/>
            <person name="Tiffin P."/>
            <person name="Young N.D."/>
            <person name="Sadowsky M.J."/>
        </authorList>
    </citation>
    <scope>NUCLEOTIDE SEQUENCE [LARGE SCALE GENOMIC DNA]</scope>
    <source>
        <strain evidence="1 2">USDA205</strain>
    </source>
</reference>
<dbReference type="EMBL" id="WISZ01000064">
    <property type="protein sequence ID" value="MQX08017.1"/>
    <property type="molecule type" value="Genomic_DNA"/>
</dbReference>
<name>A0A844A673_RHIFR</name>
<dbReference type="AlphaFoldDB" id="A0A844A673"/>
<gene>
    <name evidence="1" type="ORF">GHK48_06725</name>
</gene>